<sequence>MPGRTESGRDRAAIGTRDMAETPPPSAPTGTRIAFASPLESARVLGEVLLPTVAQGVILRRPAAVTAAAALETDRRAVRLLQRLRERHDADALALRLNGRDVVLLLTPRAATRVLEGTPVPYRTATVEKRASLAHFQPTGVLISDGPLRAERRAFNEAVLETDLPVHRLADQITAAARQEMSTLVTGRDRLEWPAFSAAFERLVRRIVLGDGARTDVELTNLLAALRRDANWAYLRPRRGSLLHRFRLRLATHLDRAEPGSLAALLAEQRARPGVDPYGQVPHWLFAYDAAAATAFRTLALLSTHAKPRLRLRDELAALDEAAGPHPYLSACVLDTVRLWPTTLAILRESTAVTMWGGTPLPRGTSFVIYSPLLNRDTAYLPGADGFQPELWLGDTAGRAALLVPFSAGPAVCPGRSLVLQTVTAALAALLREHDFRLLARARLDEGSPLPHTFGHMSIGFTITPAWMM</sequence>
<proteinExistence type="inferred from homology"/>
<protein>
    <submittedName>
        <fullName evidence="3">Cytochrome P450</fullName>
    </submittedName>
</protein>
<dbReference type="InterPro" id="IPR050121">
    <property type="entry name" value="Cytochrome_P450_monoxygenase"/>
</dbReference>
<feature type="region of interest" description="Disordered" evidence="2">
    <location>
        <begin position="1"/>
        <end position="29"/>
    </location>
</feature>
<comment type="similarity">
    <text evidence="1">Belongs to the cytochrome P450 family.</text>
</comment>
<keyword evidence="4" id="KW-1185">Reference proteome</keyword>
<gene>
    <name evidence="3" type="ORF">Cba03nite_77840</name>
</gene>
<name>A0A8J3NPX8_9ACTN</name>
<dbReference type="GO" id="GO:0004497">
    <property type="term" value="F:monooxygenase activity"/>
    <property type="evidence" value="ECO:0007669"/>
    <property type="project" value="InterPro"/>
</dbReference>
<evidence type="ECO:0000313" key="4">
    <source>
        <dbReference type="Proteomes" id="UP000601223"/>
    </source>
</evidence>
<comment type="caution">
    <text evidence="3">The sequence shown here is derived from an EMBL/GenBank/DDBJ whole genome shotgun (WGS) entry which is preliminary data.</text>
</comment>
<dbReference type="GO" id="GO:0016705">
    <property type="term" value="F:oxidoreductase activity, acting on paired donors, with incorporation or reduction of molecular oxygen"/>
    <property type="evidence" value="ECO:0007669"/>
    <property type="project" value="InterPro"/>
</dbReference>
<dbReference type="GO" id="GO:0020037">
    <property type="term" value="F:heme binding"/>
    <property type="evidence" value="ECO:0007669"/>
    <property type="project" value="InterPro"/>
</dbReference>
<dbReference type="InterPro" id="IPR001128">
    <property type="entry name" value="Cyt_P450"/>
</dbReference>
<dbReference type="GO" id="GO:0005506">
    <property type="term" value="F:iron ion binding"/>
    <property type="evidence" value="ECO:0007669"/>
    <property type="project" value="InterPro"/>
</dbReference>
<accession>A0A8J3NPX8</accession>
<reference evidence="3 4" key="1">
    <citation type="submission" date="2021-01" db="EMBL/GenBank/DDBJ databases">
        <title>Whole genome shotgun sequence of Catellatospora bangladeshensis NBRC 107357.</title>
        <authorList>
            <person name="Komaki H."/>
            <person name="Tamura T."/>
        </authorList>
    </citation>
    <scope>NUCLEOTIDE SEQUENCE [LARGE SCALE GENOMIC DNA]</scope>
    <source>
        <strain evidence="3 4">NBRC 107357</strain>
    </source>
</reference>
<dbReference type="SUPFAM" id="SSF48264">
    <property type="entry name" value="Cytochrome P450"/>
    <property type="match status" value="1"/>
</dbReference>
<evidence type="ECO:0000313" key="3">
    <source>
        <dbReference type="EMBL" id="GIF86435.1"/>
    </source>
</evidence>
<dbReference type="Pfam" id="PF00067">
    <property type="entry name" value="p450"/>
    <property type="match status" value="1"/>
</dbReference>
<organism evidence="3 4">
    <name type="scientific">Catellatospora bangladeshensis</name>
    <dbReference type="NCBI Taxonomy" id="310355"/>
    <lineage>
        <taxon>Bacteria</taxon>
        <taxon>Bacillati</taxon>
        <taxon>Actinomycetota</taxon>
        <taxon>Actinomycetes</taxon>
        <taxon>Micromonosporales</taxon>
        <taxon>Micromonosporaceae</taxon>
        <taxon>Catellatospora</taxon>
    </lineage>
</organism>
<dbReference type="RefSeq" id="WP_203757436.1">
    <property type="nucleotide sequence ID" value="NZ_BONF01000072.1"/>
</dbReference>
<evidence type="ECO:0000256" key="2">
    <source>
        <dbReference type="SAM" id="MobiDB-lite"/>
    </source>
</evidence>
<dbReference type="PANTHER" id="PTHR24305:SF166">
    <property type="entry name" value="CYTOCHROME P450 12A4, MITOCHONDRIAL-RELATED"/>
    <property type="match status" value="1"/>
</dbReference>
<dbReference type="PANTHER" id="PTHR24305">
    <property type="entry name" value="CYTOCHROME P450"/>
    <property type="match status" value="1"/>
</dbReference>
<dbReference type="Gene3D" id="1.10.630.10">
    <property type="entry name" value="Cytochrome P450"/>
    <property type="match status" value="1"/>
</dbReference>
<dbReference type="InterPro" id="IPR036396">
    <property type="entry name" value="Cyt_P450_sf"/>
</dbReference>
<evidence type="ECO:0000256" key="1">
    <source>
        <dbReference type="ARBA" id="ARBA00010617"/>
    </source>
</evidence>
<feature type="compositionally biased region" description="Basic and acidic residues" evidence="2">
    <location>
        <begin position="1"/>
        <end position="12"/>
    </location>
</feature>
<dbReference type="EMBL" id="BONF01000072">
    <property type="protein sequence ID" value="GIF86435.1"/>
    <property type="molecule type" value="Genomic_DNA"/>
</dbReference>
<dbReference type="Proteomes" id="UP000601223">
    <property type="component" value="Unassembled WGS sequence"/>
</dbReference>
<dbReference type="AlphaFoldDB" id="A0A8J3NPX8"/>